<evidence type="ECO:0000313" key="2">
    <source>
        <dbReference type="Proteomes" id="UP000316759"/>
    </source>
</evidence>
<dbReference type="Proteomes" id="UP000316759">
    <property type="component" value="Unassembled WGS sequence"/>
</dbReference>
<accession>A0A504Z540</accession>
<dbReference type="EMBL" id="SUNJ01002751">
    <property type="protein sequence ID" value="TPP65737.1"/>
    <property type="molecule type" value="Genomic_DNA"/>
</dbReference>
<gene>
    <name evidence="1" type="ORF">FGIG_11518</name>
</gene>
<comment type="caution">
    <text evidence="1">The sequence shown here is derived from an EMBL/GenBank/DDBJ whole genome shotgun (WGS) entry which is preliminary data.</text>
</comment>
<name>A0A504Z540_FASGI</name>
<proteinExistence type="predicted"/>
<sequence length="124" mass="14090">MSFIQSWKPLEKNERQLQAPEYRASIGPSECMFPLTSSEEGNESERNWYKEENRAKLDSVLASFLGDNAGRYVQSLMPRLVKNKLPRISIIPRHMTNTLSGKQPSIISLTTGLLNSLHSILQRS</sequence>
<keyword evidence="2" id="KW-1185">Reference proteome</keyword>
<protein>
    <submittedName>
        <fullName evidence="1">Uncharacterized protein</fullName>
    </submittedName>
</protein>
<reference evidence="1 2" key="1">
    <citation type="submission" date="2019-04" db="EMBL/GenBank/DDBJ databases">
        <title>Annotation for the trematode Fasciola gigantica.</title>
        <authorList>
            <person name="Choi Y.-J."/>
        </authorList>
    </citation>
    <scope>NUCLEOTIDE SEQUENCE [LARGE SCALE GENOMIC DNA]</scope>
    <source>
        <strain evidence="1">Uganda_cow_1</strain>
    </source>
</reference>
<evidence type="ECO:0000313" key="1">
    <source>
        <dbReference type="EMBL" id="TPP65737.1"/>
    </source>
</evidence>
<dbReference type="AlphaFoldDB" id="A0A504Z540"/>
<organism evidence="1 2">
    <name type="scientific">Fasciola gigantica</name>
    <name type="common">Giant liver fluke</name>
    <dbReference type="NCBI Taxonomy" id="46835"/>
    <lineage>
        <taxon>Eukaryota</taxon>
        <taxon>Metazoa</taxon>
        <taxon>Spiralia</taxon>
        <taxon>Lophotrochozoa</taxon>
        <taxon>Platyhelminthes</taxon>
        <taxon>Trematoda</taxon>
        <taxon>Digenea</taxon>
        <taxon>Plagiorchiida</taxon>
        <taxon>Echinostomata</taxon>
        <taxon>Echinostomatoidea</taxon>
        <taxon>Fasciolidae</taxon>
        <taxon>Fasciola</taxon>
    </lineage>
</organism>